<dbReference type="InterPro" id="IPR050167">
    <property type="entry name" value="Ser_Thr_protein_kinase"/>
</dbReference>
<name>A0AAE1Q2V2_9EUCA</name>
<dbReference type="SUPFAM" id="SSF56112">
    <property type="entry name" value="Protein kinase-like (PK-like)"/>
    <property type="match status" value="1"/>
</dbReference>
<feature type="domain" description="Protein kinase" evidence="2">
    <location>
        <begin position="1"/>
        <end position="346"/>
    </location>
</feature>
<dbReference type="InterPro" id="IPR008271">
    <property type="entry name" value="Ser/Thr_kinase_AS"/>
</dbReference>
<dbReference type="CDD" id="cd00180">
    <property type="entry name" value="PKc"/>
    <property type="match status" value="1"/>
</dbReference>
<evidence type="ECO:0000313" key="4">
    <source>
        <dbReference type="Proteomes" id="UP001292094"/>
    </source>
</evidence>
<feature type="compositionally biased region" description="Basic and acidic residues" evidence="1">
    <location>
        <begin position="248"/>
        <end position="258"/>
    </location>
</feature>
<organism evidence="3 4">
    <name type="scientific">Petrolisthes manimaculis</name>
    <dbReference type="NCBI Taxonomy" id="1843537"/>
    <lineage>
        <taxon>Eukaryota</taxon>
        <taxon>Metazoa</taxon>
        <taxon>Ecdysozoa</taxon>
        <taxon>Arthropoda</taxon>
        <taxon>Crustacea</taxon>
        <taxon>Multicrustacea</taxon>
        <taxon>Malacostraca</taxon>
        <taxon>Eumalacostraca</taxon>
        <taxon>Eucarida</taxon>
        <taxon>Decapoda</taxon>
        <taxon>Pleocyemata</taxon>
        <taxon>Anomura</taxon>
        <taxon>Galatheoidea</taxon>
        <taxon>Porcellanidae</taxon>
        <taxon>Petrolisthes</taxon>
    </lineage>
</organism>
<dbReference type="Pfam" id="PF07714">
    <property type="entry name" value="PK_Tyr_Ser-Thr"/>
    <property type="match status" value="1"/>
</dbReference>
<feature type="region of interest" description="Disordered" evidence="1">
    <location>
        <begin position="224"/>
        <end position="346"/>
    </location>
</feature>
<dbReference type="InterPro" id="IPR000719">
    <property type="entry name" value="Prot_kinase_dom"/>
</dbReference>
<dbReference type="PROSITE" id="PS50011">
    <property type="entry name" value="PROTEIN_KINASE_DOM"/>
    <property type="match status" value="1"/>
</dbReference>
<evidence type="ECO:0000313" key="3">
    <source>
        <dbReference type="EMBL" id="KAK4319299.1"/>
    </source>
</evidence>
<evidence type="ECO:0000259" key="2">
    <source>
        <dbReference type="PROSITE" id="PS50011"/>
    </source>
</evidence>
<feature type="region of interest" description="Disordered" evidence="1">
    <location>
        <begin position="1"/>
        <end position="20"/>
    </location>
</feature>
<dbReference type="EMBL" id="JAWZYT010000766">
    <property type="protein sequence ID" value="KAK4319299.1"/>
    <property type="molecule type" value="Genomic_DNA"/>
</dbReference>
<sequence length="346" mass="39120">MGVNVGAEEVRQEDQDTAWSETDEDLNLTRIYYDEEQTDTHEAEILLEVGGAGGAPTLLAYATDIPLIVTTLCQGVQLRHWIHSQPPYMNITSFLDLAKEVATNLRDIHYTDVIHNDIKDDNILVYFTDGRPKINIIDFGLSTKIGSPVYFIYNTPEVYYRFSWYAPEVFYGKTTNYRSDVYSLGVLFYKILQVLSKEKCLTFQPPVAGCYISLLKGDEIVKGGEKENGQEIGGEEENGEEESGEIQKAGEEENKNGENGEEENREGENGEKQKGKENGEKKNGKEDGEIEKDGEKEKAEEDGETERDGEKEKGEKYGETERNGEKEKGEKYGETERDGENREKEV</sequence>
<keyword evidence="4" id="KW-1185">Reference proteome</keyword>
<dbReference type="GO" id="GO:0005524">
    <property type="term" value="F:ATP binding"/>
    <property type="evidence" value="ECO:0007669"/>
    <property type="project" value="InterPro"/>
</dbReference>
<feature type="compositionally biased region" description="Basic and acidic residues" evidence="1">
    <location>
        <begin position="266"/>
        <end position="299"/>
    </location>
</feature>
<dbReference type="SMART" id="SM00220">
    <property type="entry name" value="S_TKc"/>
    <property type="match status" value="1"/>
</dbReference>
<dbReference type="Gene3D" id="1.10.510.10">
    <property type="entry name" value="Transferase(Phosphotransferase) domain 1"/>
    <property type="match status" value="1"/>
</dbReference>
<dbReference type="GO" id="GO:0004672">
    <property type="term" value="F:protein kinase activity"/>
    <property type="evidence" value="ECO:0007669"/>
    <property type="project" value="InterPro"/>
</dbReference>
<dbReference type="InterPro" id="IPR011009">
    <property type="entry name" value="Kinase-like_dom_sf"/>
</dbReference>
<dbReference type="Proteomes" id="UP001292094">
    <property type="component" value="Unassembled WGS sequence"/>
</dbReference>
<proteinExistence type="predicted"/>
<feature type="compositionally biased region" description="Acidic residues" evidence="1">
    <location>
        <begin position="233"/>
        <end position="244"/>
    </location>
</feature>
<reference evidence="3" key="1">
    <citation type="submission" date="2023-11" db="EMBL/GenBank/DDBJ databases">
        <title>Genome assemblies of two species of porcelain crab, Petrolisthes cinctipes and Petrolisthes manimaculis (Anomura: Porcellanidae).</title>
        <authorList>
            <person name="Angst P."/>
        </authorList>
    </citation>
    <scope>NUCLEOTIDE SEQUENCE</scope>
    <source>
        <strain evidence="3">PB745_02</strain>
        <tissue evidence="3">Gill</tissue>
    </source>
</reference>
<gene>
    <name evidence="3" type="ORF">Pmani_009759</name>
</gene>
<comment type="caution">
    <text evidence="3">The sequence shown here is derived from an EMBL/GenBank/DDBJ whole genome shotgun (WGS) entry which is preliminary data.</text>
</comment>
<dbReference type="AlphaFoldDB" id="A0AAE1Q2V2"/>
<dbReference type="PANTHER" id="PTHR23257">
    <property type="entry name" value="SERINE-THREONINE PROTEIN KINASE"/>
    <property type="match status" value="1"/>
</dbReference>
<feature type="compositionally biased region" description="Basic and acidic residues" evidence="1">
    <location>
        <begin position="306"/>
        <end position="346"/>
    </location>
</feature>
<dbReference type="InterPro" id="IPR001245">
    <property type="entry name" value="Ser-Thr/Tyr_kinase_cat_dom"/>
</dbReference>
<evidence type="ECO:0000256" key="1">
    <source>
        <dbReference type="SAM" id="MobiDB-lite"/>
    </source>
</evidence>
<protein>
    <recommendedName>
        <fullName evidence="2">Protein kinase domain-containing protein</fullName>
    </recommendedName>
</protein>
<dbReference type="PROSITE" id="PS00108">
    <property type="entry name" value="PROTEIN_KINASE_ST"/>
    <property type="match status" value="1"/>
</dbReference>
<accession>A0AAE1Q2V2</accession>